<evidence type="ECO:0000256" key="1">
    <source>
        <dbReference type="SAM" id="Phobius"/>
    </source>
</evidence>
<evidence type="ECO:0000259" key="3">
    <source>
        <dbReference type="Pfam" id="PF16344"/>
    </source>
</evidence>
<dbReference type="EMBL" id="QDKG01000001">
    <property type="protein sequence ID" value="PVH26489.1"/>
    <property type="molecule type" value="Genomic_DNA"/>
</dbReference>
<name>A0A2T8HM25_9SPHI</name>
<feature type="domain" description="FecR protein" evidence="2">
    <location>
        <begin position="195"/>
        <end position="288"/>
    </location>
</feature>
<dbReference type="InterPro" id="IPR006860">
    <property type="entry name" value="FecR"/>
</dbReference>
<keyword evidence="5" id="KW-1185">Reference proteome</keyword>
<sequence length="403" mass="45268">MPQERNDYIHLLQKQIDGTITKEELIRLDYLSAQIPTSEQEALFEQVWKQTMEKDKPTTHPFTQTESQKIFENIISESSNANPSKYKRSTSHKIVKWMSAAAALLLIGFGTTFIYSVYHNQELDQHTSAQADIKLEDIEPGRNRALFLTEDGKTIPLDSTRVGMIETAETFSIVRLATGEIQYTHAENAPVEQHTVQTPRGGQINFLLPDGTKVWLNAESSISFASNMGTGDRFVKMTGEVYFEVTKSAGRHFVVEGQFGQIEVLGTKFNVNAYDATQTTAALLSGAIRLQTSSGNVHMQPNQLTTIAANGSMQTVHNPNVKDIVRWKDGYFHFDRADVQMIADQLARWYDIDVKIAGKRKHAEINGTISRNVKLSKMLEMLDYLGLKATYKNNNLTVNAKNS</sequence>
<dbReference type="OrthoDB" id="695835at2"/>
<dbReference type="Proteomes" id="UP000245627">
    <property type="component" value="Unassembled WGS sequence"/>
</dbReference>
<keyword evidence="1" id="KW-1133">Transmembrane helix</keyword>
<evidence type="ECO:0000313" key="4">
    <source>
        <dbReference type="EMBL" id="PVH26489.1"/>
    </source>
</evidence>
<dbReference type="GO" id="GO:0016989">
    <property type="term" value="F:sigma factor antagonist activity"/>
    <property type="evidence" value="ECO:0007669"/>
    <property type="project" value="TreeGrafter"/>
</dbReference>
<feature type="domain" description="Protein FecR C-terminal" evidence="3">
    <location>
        <begin position="331"/>
        <end position="396"/>
    </location>
</feature>
<dbReference type="Gene3D" id="3.55.50.30">
    <property type="match status" value="1"/>
</dbReference>
<dbReference type="PANTHER" id="PTHR30273:SF2">
    <property type="entry name" value="PROTEIN FECR"/>
    <property type="match status" value="1"/>
</dbReference>
<proteinExistence type="predicted"/>
<protein>
    <recommendedName>
        <fullName evidence="6">FecR family protein</fullName>
    </recommendedName>
</protein>
<dbReference type="RefSeq" id="WP_116774350.1">
    <property type="nucleotide sequence ID" value="NZ_QDKG01000001.1"/>
</dbReference>
<comment type="caution">
    <text evidence="4">The sequence shown here is derived from an EMBL/GenBank/DDBJ whole genome shotgun (WGS) entry which is preliminary data.</text>
</comment>
<evidence type="ECO:0008006" key="6">
    <source>
        <dbReference type="Google" id="ProtNLM"/>
    </source>
</evidence>
<dbReference type="InterPro" id="IPR032508">
    <property type="entry name" value="FecR_C"/>
</dbReference>
<dbReference type="Pfam" id="PF16344">
    <property type="entry name" value="FecR_C"/>
    <property type="match status" value="1"/>
</dbReference>
<dbReference type="PANTHER" id="PTHR30273">
    <property type="entry name" value="PERIPLASMIC SIGNAL SENSOR AND SIGMA FACTOR ACTIVATOR FECR-RELATED"/>
    <property type="match status" value="1"/>
</dbReference>
<dbReference type="Gene3D" id="2.60.120.1440">
    <property type="match status" value="1"/>
</dbReference>
<feature type="transmembrane region" description="Helical" evidence="1">
    <location>
        <begin position="94"/>
        <end position="118"/>
    </location>
</feature>
<dbReference type="Pfam" id="PF04773">
    <property type="entry name" value="FecR"/>
    <property type="match status" value="1"/>
</dbReference>
<evidence type="ECO:0000259" key="2">
    <source>
        <dbReference type="Pfam" id="PF04773"/>
    </source>
</evidence>
<evidence type="ECO:0000313" key="5">
    <source>
        <dbReference type="Proteomes" id="UP000245627"/>
    </source>
</evidence>
<accession>A0A2T8HM25</accession>
<reference evidence="4 5" key="1">
    <citation type="submission" date="2018-04" db="EMBL/GenBank/DDBJ databases">
        <title>Sphingobacterium cortibacter sp. nov.</title>
        <authorList>
            <person name="Li Y."/>
        </authorList>
    </citation>
    <scope>NUCLEOTIDE SEQUENCE [LARGE SCALE GENOMIC DNA]</scope>
    <source>
        <strain evidence="4 5">2c-3</strain>
    </source>
</reference>
<dbReference type="AlphaFoldDB" id="A0A2T8HM25"/>
<keyword evidence="1" id="KW-0812">Transmembrane</keyword>
<dbReference type="InterPro" id="IPR012373">
    <property type="entry name" value="Ferrdict_sens_TM"/>
</dbReference>
<organism evidence="4 5">
    <name type="scientific">Sphingobacterium corticibacter</name>
    <dbReference type="NCBI Taxonomy" id="2171749"/>
    <lineage>
        <taxon>Bacteria</taxon>
        <taxon>Pseudomonadati</taxon>
        <taxon>Bacteroidota</taxon>
        <taxon>Sphingobacteriia</taxon>
        <taxon>Sphingobacteriales</taxon>
        <taxon>Sphingobacteriaceae</taxon>
        <taxon>Sphingobacterium</taxon>
    </lineage>
</organism>
<gene>
    <name evidence="4" type="ORF">DC487_02405</name>
</gene>
<keyword evidence="1" id="KW-0472">Membrane</keyword>